<dbReference type="EMBL" id="AP023086">
    <property type="protein sequence ID" value="BCD96458.1"/>
    <property type="molecule type" value="Genomic_DNA"/>
</dbReference>
<evidence type="ECO:0000313" key="2">
    <source>
        <dbReference type="EMBL" id="BCD96458.1"/>
    </source>
</evidence>
<feature type="transmembrane region" description="Helical" evidence="1">
    <location>
        <begin position="69"/>
        <end position="89"/>
    </location>
</feature>
<dbReference type="RefSeq" id="WP_236985957.1">
    <property type="nucleotide sequence ID" value="NZ_AP023086.1"/>
</dbReference>
<evidence type="ECO:0000256" key="1">
    <source>
        <dbReference type="SAM" id="Phobius"/>
    </source>
</evidence>
<sequence length="320" mass="35957">MPNKEHTAYPMDPAAEQLHAAMLRAAGRYFSACRQRIPTFAKKHFSYPGAWRTNKVAFGWDLLRMPANLLWAPLYLLIQLIALACRAANWHKAHRLLRKTPTGFTTKVQKQMVANINRELLGNTPEICDNEFHQYLIAELTTLANSRDNINTQAFIKTIDPILNEALAQHAITRTASADITNTALSTALGALMLKKFTPGGLGFGLLIAAFVAKGQYSRDFIFGETLGSYYYALFPPSPSIALIAGCTLGVMCILAVLASFSGLLSDPIQYHTRLHHYRLKKFINHLERDFTARSETTFKPKDQYLARIMEVLDTFKTQF</sequence>
<name>A0AAN1WF41_9GAMM</name>
<dbReference type="AlphaFoldDB" id="A0AAN1WF41"/>
<feature type="transmembrane region" description="Helical" evidence="1">
    <location>
        <begin position="241"/>
        <end position="265"/>
    </location>
</feature>
<keyword evidence="3" id="KW-1185">Reference proteome</keyword>
<keyword evidence="1" id="KW-1133">Transmembrane helix</keyword>
<accession>A0AAN1WF41</accession>
<dbReference type="KEGG" id="marq:MARGE09_P0658"/>
<dbReference type="Proteomes" id="UP001320119">
    <property type="component" value="Chromosome"/>
</dbReference>
<evidence type="ECO:0000313" key="3">
    <source>
        <dbReference type="Proteomes" id="UP001320119"/>
    </source>
</evidence>
<dbReference type="Pfam" id="PF20340">
    <property type="entry name" value="DUF6635"/>
    <property type="match status" value="2"/>
</dbReference>
<protein>
    <submittedName>
        <fullName evidence="2">Uncharacterized protein</fullName>
    </submittedName>
</protein>
<keyword evidence="1" id="KW-0472">Membrane</keyword>
<reference evidence="2 3" key="1">
    <citation type="journal article" date="2022" name="IScience">
        <title>An ultrasensitive nanofiber-based assay for enzymatic hydrolysis and deep-sea microbial degradation of cellulose.</title>
        <authorList>
            <person name="Tsudome M."/>
            <person name="Tachioka M."/>
            <person name="Miyazaki M."/>
            <person name="Uchimura K."/>
            <person name="Tsuda M."/>
            <person name="Takaki Y."/>
            <person name="Deguchi S."/>
        </authorList>
    </citation>
    <scope>NUCLEOTIDE SEQUENCE [LARGE SCALE GENOMIC DNA]</scope>
    <source>
        <strain evidence="2 3">GE09</strain>
    </source>
</reference>
<gene>
    <name evidence="2" type="ORF">MARGE09_P0658</name>
</gene>
<dbReference type="InterPro" id="IPR046575">
    <property type="entry name" value="DUF6635"/>
</dbReference>
<proteinExistence type="predicted"/>
<feature type="transmembrane region" description="Helical" evidence="1">
    <location>
        <begin position="197"/>
        <end position="217"/>
    </location>
</feature>
<organism evidence="2 3">
    <name type="scientific">Marinagarivorans cellulosilyticus</name>
    <dbReference type="NCBI Taxonomy" id="2721545"/>
    <lineage>
        <taxon>Bacteria</taxon>
        <taxon>Pseudomonadati</taxon>
        <taxon>Pseudomonadota</taxon>
        <taxon>Gammaproteobacteria</taxon>
        <taxon>Cellvibrionales</taxon>
        <taxon>Cellvibrionaceae</taxon>
        <taxon>Marinagarivorans</taxon>
    </lineage>
</organism>
<keyword evidence="1" id="KW-0812">Transmembrane</keyword>